<keyword evidence="1" id="KW-0812">Transmembrane</keyword>
<organism evidence="2 3">
    <name type="scientific">Polypedilum vanderplanki</name>
    <name type="common">Sleeping chironomid midge</name>
    <dbReference type="NCBI Taxonomy" id="319348"/>
    <lineage>
        <taxon>Eukaryota</taxon>
        <taxon>Metazoa</taxon>
        <taxon>Ecdysozoa</taxon>
        <taxon>Arthropoda</taxon>
        <taxon>Hexapoda</taxon>
        <taxon>Insecta</taxon>
        <taxon>Pterygota</taxon>
        <taxon>Neoptera</taxon>
        <taxon>Endopterygota</taxon>
        <taxon>Diptera</taxon>
        <taxon>Nematocera</taxon>
        <taxon>Chironomoidea</taxon>
        <taxon>Chironomidae</taxon>
        <taxon>Chironominae</taxon>
        <taxon>Polypedilum</taxon>
        <taxon>Polypedilum</taxon>
    </lineage>
</organism>
<evidence type="ECO:0000256" key="1">
    <source>
        <dbReference type="SAM" id="Phobius"/>
    </source>
</evidence>
<proteinExistence type="predicted"/>
<accession>A0A9J6BJB4</accession>
<evidence type="ECO:0000313" key="2">
    <source>
        <dbReference type="EMBL" id="KAG5669647.1"/>
    </source>
</evidence>
<dbReference type="Proteomes" id="UP001107558">
    <property type="component" value="Chromosome 4"/>
</dbReference>
<feature type="transmembrane region" description="Helical" evidence="1">
    <location>
        <begin position="101"/>
        <end position="123"/>
    </location>
</feature>
<name>A0A9J6BJB4_POLVA</name>
<dbReference type="EMBL" id="JADBJN010000004">
    <property type="protein sequence ID" value="KAG5669647.1"/>
    <property type="molecule type" value="Genomic_DNA"/>
</dbReference>
<keyword evidence="3" id="KW-1185">Reference proteome</keyword>
<feature type="transmembrane region" description="Helical" evidence="1">
    <location>
        <begin position="69"/>
        <end position="89"/>
    </location>
</feature>
<feature type="transmembrane region" description="Helical" evidence="1">
    <location>
        <begin position="44"/>
        <end position="62"/>
    </location>
</feature>
<dbReference type="AlphaFoldDB" id="A0A9J6BJB4"/>
<keyword evidence="1" id="KW-1133">Transmembrane helix</keyword>
<keyword evidence="1" id="KW-0472">Membrane</keyword>
<gene>
    <name evidence="2" type="ORF">PVAND_017531</name>
</gene>
<evidence type="ECO:0000313" key="3">
    <source>
        <dbReference type="Proteomes" id="UP001107558"/>
    </source>
</evidence>
<comment type="caution">
    <text evidence="2">The sequence shown here is derived from an EMBL/GenBank/DDBJ whole genome shotgun (WGS) entry which is preliminary data.</text>
</comment>
<reference evidence="2" key="1">
    <citation type="submission" date="2021-03" db="EMBL/GenBank/DDBJ databases">
        <title>Chromosome level genome of the anhydrobiotic midge Polypedilum vanderplanki.</title>
        <authorList>
            <person name="Yoshida Y."/>
            <person name="Kikawada T."/>
            <person name="Gusev O."/>
        </authorList>
    </citation>
    <scope>NUCLEOTIDE SEQUENCE</scope>
    <source>
        <strain evidence="2">NIAS01</strain>
        <tissue evidence="2">Whole body or cell culture</tissue>
    </source>
</reference>
<protein>
    <submittedName>
        <fullName evidence="2">Uncharacterized protein</fullName>
    </submittedName>
</protein>
<sequence length="127" mass="14575">MLYNEFKKEIADGPFRTHVVRKRFAKPTEHNGLTALYFARGLEMILYLIHITASIFMTFSVTRKSTKGIPIFLVSCVVCSVIIFVKGVLGFYEAEWGYSSFYVSVALVNVYFILCIPQIYRLLNTNN</sequence>